<dbReference type="InterPro" id="IPR011701">
    <property type="entry name" value="MFS"/>
</dbReference>
<keyword evidence="9" id="KW-1185">Reference proteome</keyword>
<reference evidence="8 9" key="1">
    <citation type="submission" date="2017-06" db="EMBL/GenBank/DDBJ databases">
        <authorList>
            <person name="Kim H.J."/>
            <person name="Triplett B.A."/>
        </authorList>
    </citation>
    <scope>NUCLEOTIDE SEQUENCE [LARGE SCALE GENOMIC DNA]</scope>
    <source>
        <strain evidence="8 9">DSM 43151</strain>
    </source>
</reference>
<dbReference type="PANTHER" id="PTHR23517:SF2">
    <property type="entry name" value="MULTIDRUG RESISTANCE PROTEIN MDTH"/>
    <property type="match status" value="1"/>
</dbReference>
<evidence type="ECO:0000256" key="7">
    <source>
        <dbReference type="SAM" id="Phobius"/>
    </source>
</evidence>
<dbReference type="PANTHER" id="PTHR23517">
    <property type="entry name" value="RESISTANCE PROTEIN MDTM, PUTATIVE-RELATED-RELATED"/>
    <property type="match status" value="1"/>
</dbReference>
<evidence type="ECO:0000313" key="8">
    <source>
        <dbReference type="EMBL" id="SNR54192.1"/>
    </source>
</evidence>
<feature type="transmembrane region" description="Helical" evidence="7">
    <location>
        <begin position="150"/>
        <end position="169"/>
    </location>
</feature>
<dbReference type="InterPro" id="IPR050171">
    <property type="entry name" value="MFS_Transporters"/>
</dbReference>
<dbReference type="Pfam" id="PF07690">
    <property type="entry name" value="MFS_1"/>
    <property type="match status" value="1"/>
</dbReference>
<dbReference type="AlphaFoldDB" id="A0A238X6D1"/>
<evidence type="ECO:0000313" key="9">
    <source>
        <dbReference type="Proteomes" id="UP000198415"/>
    </source>
</evidence>
<feature type="transmembrane region" description="Helical" evidence="7">
    <location>
        <begin position="290"/>
        <end position="311"/>
    </location>
</feature>
<dbReference type="SUPFAM" id="SSF103473">
    <property type="entry name" value="MFS general substrate transporter"/>
    <property type="match status" value="1"/>
</dbReference>
<feature type="transmembrane region" description="Helical" evidence="7">
    <location>
        <begin position="222"/>
        <end position="240"/>
    </location>
</feature>
<evidence type="ECO:0000256" key="4">
    <source>
        <dbReference type="ARBA" id="ARBA00022692"/>
    </source>
</evidence>
<protein>
    <submittedName>
        <fullName evidence="8">Major Facilitator Superfamily protein</fullName>
    </submittedName>
</protein>
<keyword evidence="2" id="KW-0813">Transport</keyword>
<evidence type="ECO:0000256" key="1">
    <source>
        <dbReference type="ARBA" id="ARBA00004651"/>
    </source>
</evidence>
<keyword evidence="3" id="KW-1003">Cell membrane</keyword>
<comment type="subcellular location">
    <subcellularLocation>
        <location evidence="1">Cell membrane</location>
        <topology evidence="1">Multi-pass membrane protein</topology>
    </subcellularLocation>
</comment>
<feature type="transmembrane region" description="Helical" evidence="7">
    <location>
        <begin position="354"/>
        <end position="373"/>
    </location>
</feature>
<evidence type="ECO:0000256" key="5">
    <source>
        <dbReference type="ARBA" id="ARBA00022989"/>
    </source>
</evidence>
<dbReference type="EMBL" id="FZNR01000003">
    <property type="protein sequence ID" value="SNR54192.1"/>
    <property type="molecule type" value="Genomic_DNA"/>
</dbReference>
<accession>A0A238X6D1</accession>
<dbReference type="OrthoDB" id="3865324at2"/>
<feature type="transmembrane region" description="Helical" evidence="7">
    <location>
        <begin position="379"/>
        <end position="398"/>
    </location>
</feature>
<feature type="transmembrane region" description="Helical" evidence="7">
    <location>
        <begin position="317"/>
        <end position="342"/>
    </location>
</feature>
<dbReference type="GO" id="GO:0005886">
    <property type="term" value="C:plasma membrane"/>
    <property type="evidence" value="ECO:0007669"/>
    <property type="project" value="UniProtKB-SubCell"/>
</dbReference>
<evidence type="ECO:0000256" key="6">
    <source>
        <dbReference type="ARBA" id="ARBA00023136"/>
    </source>
</evidence>
<feature type="transmembrane region" description="Helical" evidence="7">
    <location>
        <begin position="24"/>
        <end position="47"/>
    </location>
</feature>
<dbReference type="GO" id="GO:0022857">
    <property type="term" value="F:transmembrane transporter activity"/>
    <property type="evidence" value="ECO:0007669"/>
    <property type="project" value="InterPro"/>
</dbReference>
<name>A0A238X6D1_9ACTN</name>
<proteinExistence type="predicted"/>
<feature type="transmembrane region" description="Helical" evidence="7">
    <location>
        <begin position="53"/>
        <end position="76"/>
    </location>
</feature>
<evidence type="ECO:0000256" key="3">
    <source>
        <dbReference type="ARBA" id="ARBA00022475"/>
    </source>
</evidence>
<evidence type="ECO:0000256" key="2">
    <source>
        <dbReference type="ARBA" id="ARBA00022448"/>
    </source>
</evidence>
<feature type="transmembrane region" description="Helical" evidence="7">
    <location>
        <begin position="255"/>
        <end position="278"/>
    </location>
</feature>
<keyword evidence="4 7" id="KW-0812">Transmembrane</keyword>
<keyword evidence="5 7" id="KW-1133">Transmembrane helix</keyword>
<dbReference type="RefSeq" id="WP_143232273.1">
    <property type="nucleotide sequence ID" value="NZ_BOMU01000040.1"/>
</dbReference>
<sequence>MSAAVSVDASAAGHRLFAVPAFRAMAISTMVAAIGNGLFAATSFLYFTRMLTMPSTFVGTVLTTSGIIAICVGAPIGRLIDRVPVARANIVVLVAQATSVAALAFIQGPIPFALAAGLVALTGKVKLAARGALIALAFAGTDRVRTRSWLRSLSNLGMAGGSAIAAIATGVDKPWLYRLALLLVSATYLVSAGLLRPLRTVTASPRADAGAGGRRGALRDRVYLTIALLNGLLGVHYLLIEVGVPVWAQNGPLRALWLVSAGLIINTVVVVLGQVPLTARLSGVSSAIRAQILAGGLFVAFGAMLLIAGHLRGVPQAVWACGAFTVYSLGEVLQAAAAWELSFELADPNRPGEYQGAFASGAALGPALAPLVITGALNAIGDVGLLALGVGLLVLALLQGPIVSRVQPC</sequence>
<gene>
    <name evidence="8" type="ORF">SAMN06264365_10394</name>
</gene>
<dbReference type="InterPro" id="IPR036259">
    <property type="entry name" value="MFS_trans_sf"/>
</dbReference>
<keyword evidence="6 7" id="KW-0472">Membrane</keyword>
<dbReference type="Gene3D" id="1.20.1250.20">
    <property type="entry name" value="MFS general substrate transporter like domains"/>
    <property type="match status" value="1"/>
</dbReference>
<organism evidence="8 9">
    <name type="scientific">Actinoplanes regularis</name>
    <dbReference type="NCBI Taxonomy" id="52697"/>
    <lineage>
        <taxon>Bacteria</taxon>
        <taxon>Bacillati</taxon>
        <taxon>Actinomycetota</taxon>
        <taxon>Actinomycetes</taxon>
        <taxon>Micromonosporales</taxon>
        <taxon>Micromonosporaceae</taxon>
        <taxon>Actinoplanes</taxon>
    </lineage>
</organism>
<dbReference type="Proteomes" id="UP000198415">
    <property type="component" value="Unassembled WGS sequence"/>
</dbReference>